<dbReference type="InterPro" id="IPR032026">
    <property type="entry name" value="Ad_Cy_reg"/>
</dbReference>
<dbReference type="PANTHER" id="PTHR43081:SF19">
    <property type="entry name" value="PH-SENSITIVE ADENYLATE CYCLASE RV1264"/>
    <property type="match status" value="1"/>
</dbReference>
<dbReference type="Proteomes" id="UP001241092">
    <property type="component" value="Chromosome"/>
</dbReference>
<dbReference type="AlphaFoldDB" id="A0AAI8TVT2"/>
<dbReference type="EC" id="4.6.1.1" evidence="3"/>
<gene>
    <name evidence="3" type="ORF">hbim_05851</name>
</gene>
<accession>A0AAI8TVT2</accession>
<comment type="similarity">
    <text evidence="1">Belongs to the adenylyl cyclase class-3 family.</text>
</comment>
<dbReference type="EMBL" id="AP027452">
    <property type="protein sequence ID" value="BDY31893.1"/>
    <property type="molecule type" value="Genomic_DNA"/>
</dbReference>
<dbReference type="GO" id="GO:0006171">
    <property type="term" value="P:cAMP biosynthetic process"/>
    <property type="evidence" value="ECO:0007669"/>
    <property type="project" value="TreeGrafter"/>
</dbReference>
<evidence type="ECO:0000313" key="4">
    <source>
        <dbReference type="Proteomes" id="UP001241092"/>
    </source>
</evidence>
<dbReference type="Pfam" id="PF16701">
    <property type="entry name" value="Ad_Cy_reg"/>
    <property type="match status" value="1"/>
</dbReference>
<sequence>MAANGDEPCARRADDVEFETLGLLDGLDSAARRERAELIAWLIEEGFSLEHIRASVAAPLMLPAYRVLGDDGQLVSARDICELTGMNLEVVQHLHRAVGLPRIDDPDARVLPRADAESIRHAKLFLDLGYAPQDAVAVLRVLVESLGHAAAMMREAALKTLLHPGASEIELAQASERLAVRAAPMIGPMMDDLLRLELRHSFEIEAVTAAERAAGTLPGARPVSVAFADLAGFTQLGEALPAEDLERLASRLAELAHDVASAPVRFVKSIGDAVMVVSAEAAPLLTAVLDLTAAVTANDLPPLRIGVASGFAVTRAGDWFGSPVNLASRVTGAASPGTVLVDESTRDAVTNPGDFTWHPMGARKLKGVRAEVKLFRVEHLG</sequence>
<dbReference type="CDD" id="cd07302">
    <property type="entry name" value="CHD"/>
    <property type="match status" value="1"/>
</dbReference>
<dbReference type="SUPFAM" id="SSF55073">
    <property type="entry name" value="Nucleotide cyclase"/>
    <property type="match status" value="1"/>
</dbReference>
<dbReference type="InterPro" id="IPR050697">
    <property type="entry name" value="Adenylyl/Guanylyl_Cyclase_3/4"/>
</dbReference>
<evidence type="ECO:0000259" key="2">
    <source>
        <dbReference type="PROSITE" id="PS50125"/>
    </source>
</evidence>
<dbReference type="GO" id="GO:0035556">
    <property type="term" value="P:intracellular signal transduction"/>
    <property type="evidence" value="ECO:0007669"/>
    <property type="project" value="InterPro"/>
</dbReference>
<dbReference type="RefSeq" id="WP_286212051.1">
    <property type="nucleotide sequence ID" value="NZ_AP027452.1"/>
</dbReference>
<dbReference type="InterPro" id="IPR001054">
    <property type="entry name" value="A/G_cyclase"/>
</dbReference>
<name>A0AAI8TVT2_MYCME</name>
<proteinExistence type="inferred from homology"/>
<reference evidence="3" key="1">
    <citation type="submission" date="2023-03" db="EMBL/GenBank/DDBJ databases">
        <title>Draft genome sequence of a Mycolicibacterium mageritense strain H4_3_1 isolated from a hybrid biological-inorganic system reactor.</title>
        <authorList>
            <person name="Feng X."/>
            <person name="Kazama D."/>
            <person name="Sato K."/>
            <person name="Kobayashi H."/>
        </authorList>
    </citation>
    <scope>NUCLEOTIDE SEQUENCE</scope>
    <source>
        <strain evidence="3">H4_3_1</strain>
    </source>
</reference>
<evidence type="ECO:0000313" key="3">
    <source>
        <dbReference type="EMBL" id="BDY31893.1"/>
    </source>
</evidence>
<dbReference type="SMART" id="SM00044">
    <property type="entry name" value="CYCc"/>
    <property type="match status" value="1"/>
</dbReference>
<evidence type="ECO:0000256" key="1">
    <source>
        <dbReference type="ARBA" id="ARBA00005381"/>
    </source>
</evidence>
<dbReference type="GO" id="GO:0004016">
    <property type="term" value="F:adenylate cyclase activity"/>
    <property type="evidence" value="ECO:0007669"/>
    <property type="project" value="UniProtKB-EC"/>
</dbReference>
<dbReference type="Gene3D" id="3.30.70.1230">
    <property type="entry name" value="Nucleotide cyclase"/>
    <property type="match status" value="1"/>
</dbReference>
<dbReference type="Pfam" id="PF00211">
    <property type="entry name" value="Guanylate_cyc"/>
    <property type="match status" value="1"/>
</dbReference>
<feature type="domain" description="Guanylate cyclase" evidence="2">
    <location>
        <begin position="224"/>
        <end position="331"/>
    </location>
</feature>
<protein>
    <submittedName>
        <fullName evidence="3">PH-sensitive adenylate cyclase</fullName>
        <ecNumber evidence="3">4.6.1.1</ecNumber>
    </submittedName>
</protein>
<keyword evidence="3" id="KW-0456">Lyase</keyword>
<dbReference type="InterPro" id="IPR029787">
    <property type="entry name" value="Nucleotide_cyclase"/>
</dbReference>
<dbReference type="PROSITE" id="PS50125">
    <property type="entry name" value="GUANYLATE_CYCLASE_2"/>
    <property type="match status" value="1"/>
</dbReference>
<dbReference type="PANTHER" id="PTHR43081">
    <property type="entry name" value="ADENYLATE CYCLASE, TERMINAL-DIFFERENTIATION SPECIFIC-RELATED"/>
    <property type="match status" value="1"/>
</dbReference>
<organism evidence="3 4">
    <name type="scientific">Mycolicibacterium mageritense</name>
    <name type="common">Mycobacterium mageritense</name>
    <dbReference type="NCBI Taxonomy" id="53462"/>
    <lineage>
        <taxon>Bacteria</taxon>
        <taxon>Bacillati</taxon>
        <taxon>Actinomycetota</taxon>
        <taxon>Actinomycetes</taxon>
        <taxon>Mycobacteriales</taxon>
        <taxon>Mycobacteriaceae</taxon>
        <taxon>Mycolicibacterium</taxon>
    </lineage>
</organism>